<evidence type="ECO:0000313" key="2">
    <source>
        <dbReference type="Proteomes" id="UP000218288"/>
    </source>
</evidence>
<dbReference type="Proteomes" id="UP000218288">
    <property type="component" value="Chromosome"/>
</dbReference>
<protein>
    <recommendedName>
        <fullName evidence="3">CHAT domain-containing protein</fullName>
    </recommendedName>
</protein>
<evidence type="ECO:0000313" key="1">
    <source>
        <dbReference type="EMBL" id="BAU91387.1"/>
    </source>
</evidence>
<dbReference type="EMBL" id="AP014809">
    <property type="protein sequence ID" value="BAU91387.1"/>
    <property type="molecule type" value="Genomic_DNA"/>
</dbReference>
<organism evidence="1 2">
    <name type="scientific">Methylorubrum populi</name>
    <dbReference type="NCBI Taxonomy" id="223967"/>
    <lineage>
        <taxon>Bacteria</taxon>
        <taxon>Pseudomonadati</taxon>
        <taxon>Pseudomonadota</taxon>
        <taxon>Alphaproteobacteria</taxon>
        <taxon>Hyphomicrobiales</taxon>
        <taxon>Methylobacteriaceae</taxon>
        <taxon>Methylorubrum</taxon>
    </lineage>
</organism>
<reference evidence="1 2" key="1">
    <citation type="journal article" date="2016" name="Genome Announc.">
        <title>Complete Genome Sequence of Methylobacterium populi P-1M, Isolated from Pink-Pigmented Household Biofilm.</title>
        <authorList>
            <person name="Morohoshi T."/>
            <person name="Ikeda T."/>
        </authorList>
    </citation>
    <scope>NUCLEOTIDE SEQUENCE [LARGE SCALE GENOMIC DNA]</scope>
    <source>
        <strain evidence="1 2">P-1M</strain>
    </source>
</reference>
<gene>
    <name evidence="1" type="ORF">MPPM_2782</name>
</gene>
<dbReference type="AlphaFoldDB" id="A0A160PE42"/>
<accession>A0A160PE42</accession>
<dbReference type="RefSeq" id="WP_063110971.1">
    <property type="nucleotide sequence ID" value="NZ_AP014809.1"/>
</dbReference>
<proteinExistence type="predicted"/>
<dbReference type="OrthoDB" id="5183603at2"/>
<name>A0A160PE42_9HYPH</name>
<evidence type="ECO:0008006" key="3">
    <source>
        <dbReference type="Google" id="ProtNLM"/>
    </source>
</evidence>
<sequence length="397" mass="42955">MRIATSTSDHSPARTEVSVFGAGQLDSLRFHGGPLRGALADAVRAFAEGLAEFAGRTWAPEAQDPASAARLQSFQNAAVSLFGNLFRHTDPEKGAKVRADLDFYLDHPNLRSITFDSDLAGIPLDALHYGRAGSGFDVERFLGSRAPLIHAPRPDKEEREADDAAPSVGLLGSTRVTSVSRRDEASIFAVFEDLGAACTTREDTPLLGLDREPMAVADLASLFRALGQLRSVWHVTSHMESFAGQHYFVLDNGLEVRPDFFSPHQKEARPLVGEPLVFLNICASAAPGVIADSNFPDNLHLMQAGGVIATHCLVNERFATEFARRFYRHAFSRAPGMRGERLTVAESLHQARRDSLHRDGSVASLCYSFHALDDFALPGAIEGEVATARGEALHGAA</sequence>